<proteinExistence type="predicted"/>
<evidence type="ECO:0008006" key="4">
    <source>
        <dbReference type="Google" id="ProtNLM"/>
    </source>
</evidence>
<evidence type="ECO:0000313" key="3">
    <source>
        <dbReference type="Proteomes" id="UP001243009"/>
    </source>
</evidence>
<dbReference type="EMBL" id="JAUTWS010000025">
    <property type="protein sequence ID" value="MDO9711138.1"/>
    <property type="molecule type" value="Genomic_DNA"/>
</dbReference>
<sequence length="149" mass="16335">MRRAVLAAALLLAGPAAAQAPLDNPAAFERGFAVSLWQFDACGDALAGRMFRQALAERFARCPFTETARRHYQQWTRAEMQLARQKMTARVEEHGGLPAQVEGMPGTCRAHQSSELYRSFRTLLERYSEGDAPAEAVLPAACDAADILP</sequence>
<evidence type="ECO:0000313" key="2">
    <source>
        <dbReference type="EMBL" id="MDO9711138.1"/>
    </source>
</evidence>
<feature type="chain" id="PRO_5046784330" description="DUF1311 domain-containing protein" evidence="1">
    <location>
        <begin position="19"/>
        <end position="149"/>
    </location>
</feature>
<protein>
    <recommendedName>
        <fullName evidence="4">DUF1311 domain-containing protein</fullName>
    </recommendedName>
</protein>
<evidence type="ECO:0000256" key="1">
    <source>
        <dbReference type="SAM" id="SignalP"/>
    </source>
</evidence>
<reference evidence="2 3" key="1">
    <citation type="submission" date="2023-08" db="EMBL/GenBank/DDBJ databases">
        <title>The draft genome sequence of Paracraurococcus sp. LOR1-02.</title>
        <authorList>
            <person name="Kingkaew E."/>
            <person name="Tanasupawat S."/>
        </authorList>
    </citation>
    <scope>NUCLEOTIDE SEQUENCE [LARGE SCALE GENOMIC DNA]</scope>
    <source>
        <strain evidence="2 3">LOR1-02</strain>
    </source>
</reference>
<feature type="signal peptide" evidence="1">
    <location>
        <begin position="1"/>
        <end position="18"/>
    </location>
</feature>
<organism evidence="2 3">
    <name type="scientific">Paracraurococcus lichenis</name>
    <dbReference type="NCBI Taxonomy" id="3064888"/>
    <lineage>
        <taxon>Bacteria</taxon>
        <taxon>Pseudomonadati</taxon>
        <taxon>Pseudomonadota</taxon>
        <taxon>Alphaproteobacteria</taxon>
        <taxon>Acetobacterales</taxon>
        <taxon>Roseomonadaceae</taxon>
        <taxon>Paracraurococcus</taxon>
    </lineage>
</organism>
<keyword evidence="1" id="KW-0732">Signal</keyword>
<comment type="caution">
    <text evidence="2">The sequence shown here is derived from an EMBL/GenBank/DDBJ whole genome shotgun (WGS) entry which is preliminary data.</text>
</comment>
<gene>
    <name evidence="2" type="ORF">Q7A36_22490</name>
</gene>
<accession>A0ABT9E4Q1</accession>
<dbReference type="RefSeq" id="WP_305105998.1">
    <property type="nucleotide sequence ID" value="NZ_JAUTWS010000025.1"/>
</dbReference>
<name>A0ABT9E4Q1_9PROT</name>
<keyword evidence="3" id="KW-1185">Reference proteome</keyword>
<dbReference type="Proteomes" id="UP001243009">
    <property type="component" value="Unassembled WGS sequence"/>
</dbReference>